<name>A0A238Y2L5_9RHOB</name>
<keyword evidence="2" id="KW-1185">Reference proteome</keyword>
<evidence type="ECO:0000313" key="1">
    <source>
        <dbReference type="EMBL" id="SNR64559.1"/>
    </source>
</evidence>
<protein>
    <submittedName>
        <fullName evidence="1">Uncharacterized protein</fullName>
    </submittedName>
</protein>
<proteinExistence type="predicted"/>
<evidence type="ECO:0000313" key="2">
    <source>
        <dbReference type="Proteomes" id="UP000198417"/>
    </source>
</evidence>
<dbReference type="EMBL" id="FZNN01000014">
    <property type="protein sequence ID" value="SNR64559.1"/>
    <property type="molecule type" value="Genomic_DNA"/>
</dbReference>
<reference evidence="1 2" key="1">
    <citation type="submission" date="2017-06" db="EMBL/GenBank/DDBJ databases">
        <authorList>
            <person name="Kim H.J."/>
            <person name="Triplett B.A."/>
        </authorList>
    </citation>
    <scope>NUCLEOTIDE SEQUENCE [LARGE SCALE GENOMIC DNA]</scope>
    <source>
        <strain evidence="1 2">DSM 29052</strain>
    </source>
</reference>
<organism evidence="1 2">
    <name type="scientific">Puniceibacterium sediminis</name>
    <dbReference type="NCBI Taxonomy" id="1608407"/>
    <lineage>
        <taxon>Bacteria</taxon>
        <taxon>Pseudomonadati</taxon>
        <taxon>Pseudomonadota</taxon>
        <taxon>Alphaproteobacteria</taxon>
        <taxon>Rhodobacterales</taxon>
        <taxon>Paracoccaceae</taxon>
        <taxon>Puniceibacterium</taxon>
    </lineage>
</organism>
<dbReference type="AlphaFoldDB" id="A0A238Y2L5"/>
<gene>
    <name evidence="1" type="ORF">SAMN06265370_11412</name>
</gene>
<sequence length="65" mass="7338">MSVTILFLSGQTFVPRGTVEAVRLARSIKRATNPKGKDPTQRAAFEELDEFLNMQGLITRNCQRK</sequence>
<dbReference type="Proteomes" id="UP000198417">
    <property type="component" value="Unassembled WGS sequence"/>
</dbReference>
<dbReference type="RefSeq" id="WP_089271799.1">
    <property type="nucleotide sequence ID" value="NZ_FZNN01000014.1"/>
</dbReference>
<accession>A0A238Y2L5</accession>